<reference evidence="1" key="1">
    <citation type="submission" date="2018-02" db="EMBL/GenBank/DDBJ databases">
        <title>Rhizophora mucronata_Transcriptome.</title>
        <authorList>
            <person name="Meera S.P."/>
            <person name="Sreeshan A."/>
            <person name="Augustine A."/>
        </authorList>
    </citation>
    <scope>NUCLEOTIDE SEQUENCE</scope>
    <source>
        <tissue evidence="1">Leaf</tissue>
    </source>
</reference>
<accession>A0A2P2KQ01</accession>
<dbReference type="AlphaFoldDB" id="A0A2P2KQ01"/>
<evidence type="ECO:0000313" key="1">
    <source>
        <dbReference type="EMBL" id="MBX07796.1"/>
    </source>
</evidence>
<sequence>MKIEIFILISPINTRANGAFFLSVSNQLEISEHKG</sequence>
<organism evidence="1">
    <name type="scientific">Rhizophora mucronata</name>
    <name type="common">Asiatic mangrove</name>
    <dbReference type="NCBI Taxonomy" id="61149"/>
    <lineage>
        <taxon>Eukaryota</taxon>
        <taxon>Viridiplantae</taxon>
        <taxon>Streptophyta</taxon>
        <taxon>Embryophyta</taxon>
        <taxon>Tracheophyta</taxon>
        <taxon>Spermatophyta</taxon>
        <taxon>Magnoliopsida</taxon>
        <taxon>eudicotyledons</taxon>
        <taxon>Gunneridae</taxon>
        <taxon>Pentapetalae</taxon>
        <taxon>rosids</taxon>
        <taxon>fabids</taxon>
        <taxon>Malpighiales</taxon>
        <taxon>Rhizophoraceae</taxon>
        <taxon>Rhizophora</taxon>
    </lineage>
</organism>
<protein>
    <submittedName>
        <fullName evidence="1">Uncharacterized protein</fullName>
    </submittedName>
</protein>
<name>A0A2P2KQ01_RHIMU</name>
<proteinExistence type="predicted"/>
<dbReference type="EMBL" id="GGEC01027312">
    <property type="protein sequence ID" value="MBX07796.1"/>
    <property type="molecule type" value="Transcribed_RNA"/>
</dbReference>